<dbReference type="InterPro" id="IPR050417">
    <property type="entry name" value="Sugar_Epim/Isomerase"/>
</dbReference>
<keyword evidence="6" id="KW-0670">Pyruvate</keyword>
<feature type="domain" description="Xylose isomerase-like TIM barrel" evidence="5">
    <location>
        <begin position="21"/>
        <end position="258"/>
    </location>
</feature>
<dbReference type="InterPro" id="IPR026040">
    <property type="entry name" value="HyI-like"/>
</dbReference>
<dbReference type="PANTHER" id="PTHR43489:SF6">
    <property type="entry name" value="HYDROXYPYRUVATE ISOMERASE-RELATED"/>
    <property type="match status" value="1"/>
</dbReference>
<dbReference type="GO" id="GO:0008903">
    <property type="term" value="F:hydroxypyruvate isomerase activity"/>
    <property type="evidence" value="ECO:0007669"/>
    <property type="project" value="TreeGrafter"/>
</dbReference>
<dbReference type="Gene3D" id="3.20.20.150">
    <property type="entry name" value="Divalent-metal-dependent TIM barrel enzymes"/>
    <property type="match status" value="1"/>
</dbReference>
<evidence type="ECO:0000259" key="5">
    <source>
        <dbReference type="Pfam" id="PF01261"/>
    </source>
</evidence>
<gene>
    <name evidence="6" type="ORF">SAMN05216276_105941</name>
</gene>
<dbReference type="EMBL" id="FZOD01000059">
    <property type="protein sequence ID" value="SNT54699.1"/>
    <property type="molecule type" value="Genomic_DNA"/>
</dbReference>
<dbReference type="InterPro" id="IPR036237">
    <property type="entry name" value="Xyl_isomerase-like_sf"/>
</dbReference>
<dbReference type="Proteomes" id="UP000198282">
    <property type="component" value="Unassembled WGS sequence"/>
</dbReference>
<dbReference type="SUPFAM" id="SSF51658">
    <property type="entry name" value="Xylose isomerase-like"/>
    <property type="match status" value="1"/>
</dbReference>
<evidence type="ECO:0000256" key="2">
    <source>
        <dbReference type="PIRNR" id="PIRNR006241"/>
    </source>
</evidence>
<feature type="region of interest" description="Disordered" evidence="4">
    <location>
        <begin position="255"/>
        <end position="296"/>
    </location>
</feature>
<dbReference type="Pfam" id="PF01261">
    <property type="entry name" value="AP_endonuc_2"/>
    <property type="match status" value="1"/>
</dbReference>
<dbReference type="RefSeq" id="WP_089212135.1">
    <property type="nucleotide sequence ID" value="NZ_FZOD01000059.1"/>
</dbReference>
<evidence type="ECO:0000256" key="4">
    <source>
        <dbReference type="SAM" id="MobiDB-lite"/>
    </source>
</evidence>
<dbReference type="PIRSF" id="PIRSF006241">
    <property type="entry name" value="HyI"/>
    <property type="match status" value="1"/>
</dbReference>
<protein>
    <submittedName>
        <fullName evidence="6">Hydroxypyruvate isomerase</fullName>
    </submittedName>
</protein>
<accession>A0A239NKN6</accession>
<reference evidence="6 7" key="1">
    <citation type="submission" date="2017-06" db="EMBL/GenBank/DDBJ databases">
        <authorList>
            <person name="Kim H.J."/>
            <person name="Triplett B.A."/>
        </authorList>
    </citation>
    <scope>NUCLEOTIDE SEQUENCE [LARGE SCALE GENOMIC DNA]</scope>
    <source>
        <strain evidence="6 7">CGMCC 4.2132</strain>
    </source>
</reference>
<sequence length="296" mass="31255">MKFDVNLSILFTELPLLERPAAAAKAGFDAVELWWPFDRPCPADREIDALRRSIEDAGVRLVGLNFDAGDMAAGDRGLLSRPDGSARFRANIDVAVGLAGALGCRVLNALYGNGVPELSPDAQHDLALSNLSRAAEAADRIGATVVVEALNSYESPTYPITSSAAAFEVIDRVGAANVAFLADLYHLHRMGEDVLALIGASAGRFGHVQIADDPGRGQPGTGAMPYDQILERLDASAYRGPIGLEYRPVGPSAESFGWADRWRPDGPASGADGGDARDDRAARDAQPSAEQAKSGE</sequence>
<organism evidence="6 7">
    <name type="scientific">Streptosporangium subroseum</name>
    <dbReference type="NCBI Taxonomy" id="106412"/>
    <lineage>
        <taxon>Bacteria</taxon>
        <taxon>Bacillati</taxon>
        <taxon>Actinomycetota</taxon>
        <taxon>Actinomycetes</taxon>
        <taxon>Streptosporangiales</taxon>
        <taxon>Streptosporangiaceae</taxon>
        <taxon>Streptosporangium</taxon>
    </lineage>
</organism>
<evidence type="ECO:0000256" key="3">
    <source>
        <dbReference type="PIRSR" id="PIRSR006241-50"/>
    </source>
</evidence>
<name>A0A239NKN6_9ACTN</name>
<dbReference type="OrthoDB" id="9786584at2"/>
<feature type="active site" description="Proton donor/acceptor" evidence="3">
    <location>
        <position position="148"/>
    </location>
</feature>
<dbReference type="AlphaFoldDB" id="A0A239NKN6"/>
<dbReference type="GO" id="GO:0046487">
    <property type="term" value="P:glyoxylate metabolic process"/>
    <property type="evidence" value="ECO:0007669"/>
    <property type="project" value="TreeGrafter"/>
</dbReference>
<proteinExistence type="inferred from homology"/>
<dbReference type="PANTHER" id="PTHR43489">
    <property type="entry name" value="ISOMERASE"/>
    <property type="match status" value="1"/>
</dbReference>
<comment type="similarity">
    <text evidence="2">Belongs to the hyi family.</text>
</comment>
<feature type="active site" description="Proton donor/acceptor" evidence="3">
    <location>
        <position position="245"/>
    </location>
</feature>
<evidence type="ECO:0000256" key="1">
    <source>
        <dbReference type="ARBA" id="ARBA00023235"/>
    </source>
</evidence>
<keyword evidence="7" id="KW-1185">Reference proteome</keyword>
<dbReference type="InterPro" id="IPR013022">
    <property type="entry name" value="Xyl_isomerase-like_TIM-brl"/>
</dbReference>
<keyword evidence="1 2" id="KW-0413">Isomerase</keyword>
<evidence type="ECO:0000313" key="6">
    <source>
        <dbReference type="EMBL" id="SNT54699.1"/>
    </source>
</evidence>
<evidence type="ECO:0000313" key="7">
    <source>
        <dbReference type="Proteomes" id="UP000198282"/>
    </source>
</evidence>
<feature type="compositionally biased region" description="Basic and acidic residues" evidence="4">
    <location>
        <begin position="274"/>
        <end position="283"/>
    </location>
</feature>